<dbReference type="RefSeq" id="WP_239128815.1">
    <property type="nucleotide sequence ID" value="NZ_BOOW01000013.1"/>
</dbReference>
<evidence type="ECO:0000259" key="1">
    <source>
        <dbReference type="Pfam" id="PF00481"/>
    </source>
</evidence>
<dbReference type="Proteomes" id="UP000606172">
    <property type="component" value="Unassembled WGS sequence"/>
</dbReference>
<feature type="domain" description="PPM-type phosphatase" evidence="1">
    <location>
        <begin position="4"/>
        <end position="65"/>
    </location>
</feature>
<sequence length="75" mass="7799">MSAAAPDVGLHDVREGDRFLLCSDGLSAVVTDDEVREVITTVPGPERAIRELVARANHRGGPDNVSCAIADVSAG</sequence>
<comment type="caution">
    <text evidence="2">The sequence shown here is derived from an EMBL/GenBank/DDBJ whole genome shotgun (WGS) entry which is preliminary data.</text>
</comment>
<organism evidence="2 3">
    <name type="scientific">Sinosporangium siamense</name>
    <dbReference type="NCBI Taxonomy" id="1367973"/>
    <lineage>
        <taxon>Bacteria</taxon>
        <taxon>Bacillati</taxon>
        <taxon>Actinomycetota</taxon>
        <taxon>Actinomycetes</taxon>
        <taxon>Streptosporangiales</taxon>
        <taxon>Streptosporangiaceae</taxon>
        <taxon>Sinosporangium</taxon>
    </lineage>
</organism>
<name>A0A919RDV9_9ACTN</name>
<dbReference type="EMBL" id="BOOW01000013">
    <property type="protein sequence ID" value="GII92106.1"/>
    <property type="molecule type" value="Genomic_DNA"/>
</dbReference>
<dbReference type="InterPro" id="IPR001932">
    <property type="entry name" value="PPM-type_phosphatase-like_dom"/>
</dbReference>
<gene>
    <name evidence="2" type="ORF">Ssi02_23370</name>
</gene>
<dbReference type="InterPro" id="IPR036457">
    <property type="entry name" value="PPM-type-like_dom_sf"/>
</dbReference>
<dbReference type="SUPFAM" id="SSF81606">
    <property type="entry name" value="PP2C-like"/>
    <property type="match status" value="1"/>
</dbReference>
<keyword evidence="3" id="KW-1185">Reference proteome</keyword>
<proteinExistence type="predicted"/>
<evidence type="ECO:0000313" key="3">
    <source>
        <dbReference type="Proteomes" id="UP000606172"/>
    </source>
</evidence>
<dbReference type="Pfam" id="PF00481">
    <property type="entry name" value="PP2C"/>
    <property type="match status" value="1"/>
</dbReference>
<evidence type="ECO:0000313" key="2">
    <source>
        <dbReference type="EMBL" id="GII92106.1"/>
    </source>
</evidence>
<reference evidence="2" key="1">
    <citation type="submission" date="2021-01" db="EMBL/GenBank/DDBJ databases">
        <title>Whole genome shotgun sequence of Sinosporangium siamense NBRC 109515.</title>
        <authorList>
            <person name="Komaki H."/>
            <person name="Tamura T."/>
        </authorList>
    </citation>
    <scope>NUCLEOTIDE SEQUENCE</scope>
    <source>
        <strain evidence="2">NBRC 109515</strain>
    </source>
</reference>
<protein>
    <recommendedName>
        <fullName evidence="1">PPM-type phosphatase domain-containing protein</fullName>
    </recommendedName>
</protein>
<dbReference type="AlphaFoldDB" id="A0A919RDV9"/>
<dbReference type="Gene3D" id="3.60.40.10">
    <property type="entry name" value="PPM-type phosphatase domain"/>
    <property type="match status" value="1"/>
</dbReference>
<accession>A0A919RDV9</accession>